<feature type="compositionally biased region" description="Basic and acidic residues" evidence="1">
    <location>
        <begin position="109"/>
        <end position="118"/>
    </location>
</feature>
<gene>
    <name evidence="2" type="ORF">F5878DRAFT_657042</name>
</gene>
<sequence length="381" mass="43052">MPGRVTVKENSNPLRPLLTRKVRQLDTETDMKTTDRKTRFEHTNQGVLFQEQTSFAPATANQRHVSFVSSDSNVGCRNSSDNIRIGQQEPRGNMSVVDPKAGNTTLRPDAQRNDERSKVTPAPFDSSSLSSTLYYVRRAQERIKAQRALPRPRPKDLEVFSGKRNMGFANVRDLPVKGGKTYGKVVKIERGWPPRAPSPSSLPDPSDFFHELDGPSSDDEVKSPIDHLYGLFIRAREIPPLSYNTRSSSSESSSELSSLYTGYGHEDSDIGPKLDIMSDDLAEFLKHEHASLLRRHGKRSRGRSVHVVEDFDDTPSDYAERSFVNSLPVDRMLLEAGKESLWGTRSLDYDLKEIALRLEVKCPRPIRAWSSQFEESQIFRC</sequence>
<proteinExistence type="predicted"/>
<feature type="region of interest" description="Disordered" evidence="1">
    <location>
        <begin position="190"/>
        <end position="221"/>
    </location>
</feature>
<keyword evidence="3" id="KW-1185">Reference proteome</keyword>
<protein>
    <submittedName>
        <fullName evidence="2">Uncharacterized protein</fullName>
    </submittedName>
</protein>
<feature type="region of interest" description="Disordered" evidence="1">
    <location>
        <begin position="70"/>
        <end position="125"/>
    </location>
</feature>
<accession>A0AA38PIG2</accession>
<dbReference type="Proteomes" id="UP001163846">
    <property type="component" value="Unassembled WGS sequence"/>
</dbReference>
<evidence type="ECO:0000313" key="3">
    <source>
        <dbReference type="Proteomes" id="UP001163846"/>
    </source>
</evidence>
<name>A0AA38PIG2_9AGAR</name>
<dbReference type="AlphaFoldDB" id="A0AA38PIG2"/>
<evidence type="ECO:0000313" key="2">
    <source>
        <dbReference type="EMBL" id="KAJ3843126.1"/>
    </source>
</evidence>
<feature type="compositionally biased region" description="Polar residues" evidence="1">
    <location>
        <begin position="70"/>
        <end position="82"/>
    </location>
</feature>
<dbReference type="EMBL" id="MU805985">
    <property type="protein sequence ID" value="KAJ3843126.1"/>
    <property type="molecule type" value="Genomic_DNA"/>
</dbReference>
<feature type="compositionally biased region" description="Basic and acidic residues" evidence="1">
    <location>
        <begin position="207"/>
        <end position="221"/>
    </location>
</feature>
<comment type="caution">
    <text evidence="2">The sequence shown here is derived from an EMBL/GenBank/DDBJ whole genome shotgun (WGS) entry which is preliminary data.</text>
</comment>
<organism evidence="2 3">
    <name type="scientific">Lentinula raphanica</name>
    <dbReference type="NCBI Taxonomy" id="153919"/>
    <lineage>
        <taxon>Eukaryota</taxon>
        <taxon>Fungi</taxon>
        <taxon>Dikarya</taxon>
        <taxon>Basidiomycota</taxon>
        <taxon>Agaricomycotina</taxon>
        <taxon>Agaricomycetes</taxon>
        <taxon>Agaricomycetidae</taxon>
        <taxon>Agaricales</taxon>
        <taxon>Marasmiineae</taxon>
        <taxon>Omphalotaceae</taxon>
        <taxon>Lentinula</taxon>
    </lineage>
</organism>
<reference evidence="2" key="1">
    <citation type="submission" date="2022-08" db="EMBL/GenBank/DDBJ databases">
        <authorList>
            <consortium name="DOE Joint Genome Institute"/>
            <person name="Min B."/>
            <person name="Riley R."/>
            <person name="Sierra-Patev S."/>
            <person name="Naranjo-Ortiz M."/>
            <person name="Looney B."/>
            <person name="Konkel Z."/>
            <person name="Slot J.C."/>
            <person name="Sakamoto Y."/>
            <person name="Steenwyk J.L."/>
            <person name="Rokas A."/>
            <person name="Carro J."/>
            <person name="Camarero S."/>
            <person name="Ferreira P."/>
            <person name="Molpeceres G."/>
            <person name="Ruiz-Duenas F.J."/>
            <person name="Serrano A."/>
            <person name="Henrissat B."/>
            <person name="Drula E."/>
            <person name="Hughes K.W."/>
            <person name="Mata J.L."/>
            <person name="Ishikawa N.K."/>
            <person name="Vargas-Isla R."/>
            <person name="Ushijima S."/>
            <person name="Smith C.A."/>
            <person name="Ahrendt S."/>
            <person name="Andreopoulos W."/>
            <person name="He G."/>
            <person name="Labutti K."/>
            <person name="Lipzen A."/>
            <person name="Ng V."/>
            <person name="Sandor L."/>
            <person name="Barry K."/>
            <person name="Martinez A.T."/>
            <person name="Xiao Y."/>
            <person name="Gibbons J.G."/>
            <person name="Terashima K."/>
            <person name="Hibbett D.S."/>
            <person name="Grigoriev I.V."/>
        </authorList>
    </citation>
    <scope>NUCLEOTIDE SEQUENCE</scope>
    <source>
        <strain evidence="2">TFB9207</strain>
    </source>
</reference>
<evidence type="ECO:0000256" key="1">
    <source>
        <dbReference type="SAM" id="MobiDB-lite"/>
    </source>
</evidence>